<dbReference type="OrthoDB" id="5507507at2"/>
<keyword evidence="3" id="KW-1185">Reference proteome</keyword>
<dbReference type="EMBL" id="FWEV01000089">
    <property type="protein sequence ID" value="SLM29436.1"/>
    <property type="molecule type" value="Genomic_DNA"/>
</dbReference>
<dbReference type="RefSeq" id="WP_080806428.1">
    <property type="nucleotide sequence ID" value="NZ_LT828553.1"/>
</dbReference>
<feature type="signal peptide" evidence="1">
    <location>
        <begin position="1"/>
        <end position="24"/>
    </location>
</feature>
<feature type="chain" id="PRO_5011986313" description="Clostripain" evidence="1">
    <location>
        <begin position="25"/>
        <end position="624"/>
    </location>
</feature>
<keyword evidence="1" id="KW-0732">Signal</keyword>
<dbReference type="Gene3D" id="3.40.50.11970">
    <property type="match status" value="1"/>
</dbReference>
<dbReference type="Proteomes" id="UP000191931">
    <property type="component" value="Unassembled WGS sequence"/>
</dbReference>
<dbReference type="InterPro" id="IPR005077">
    <property type="entry name" value="Peptidase_C11"/>
</dbReference>
<evidence type="ECO:0008006" key="4">
    <source>
        <dbReference type="Google" id="ProtNLM"/>
    </source>
</evidence>
<evidence type="ECO:0000313" key="2">
    <source>
        <dbReference type="EMBL" id="SLM29436.1"/>
    </source>
</evidence>
<accession>A0A1W1HAG7</accession>
<dbReference type="PANTHER" id="PTHR37835">
    <property type="entry name" value="ALPHA-CLOSTRIPAIN"/>
    <property type="match status" value="1"/>
</dbReference>
<proteinExistence type="predicted"/>
<dbReference type="Pfam" id="PF03415">
    <property type="entry name" value="Peptidase_C11"/>
    <property type="match status" value="1"/>
</dbReference>
<dbReference type="AlphaFoldDB" id="A0A1W1HAG7"/>
<dbReference type="PANTHER" id="PTHR37835:SF1">
    <property type="entry name" value="ALPHA-CLOSTRIPAIN"/>
    <property type="match status" value="1"/>
</dbReference>
<reference evidence="2 3" key="1">
    <citation type="submission" date="2017-03" db="EMBL/GenBank/DDBJ databases">
        <authorList>
            <person name="Afonso C.L."/>
            <person name="Miller P.J."/>
            <person name="Scott M.A."/>
            <person name="Spackman E."/>
            <person name="Goraichik I."/>
            <person name="Dimitrov K.M."/>
            <person name="Suarez D.L."/>
            <person name="Swayne D.E."/>
        </authorList>
    </citation>
    <scope>NUCLEOTIDE SEQUENCE [LARGE SCALE GENOMIC DNA]</scope>
    <source>
        <strain evidence="2">PRJEB14757</strain>
    </source>
</reference>
<gene>
    <name evidence="2" type="ORF">MTBBW1_1790061</name>
</gene>
<evidence type="ECO:0000256" key="1">
    <source>
        <dbReference type="SAM" id="SignalP"/>
    </source>
</evidence>
<protein>
    <recommendedName>
        <fullName evidence="4">Clostripain</fullName>
    </recommendedName>
</protein>
<name>A0A1W1HAG7_9BACT</name>
<dbReference type="STRING" id="1246637.MTBBW1_1790061"/>
<sequence length="624" mass="69674">MKISIIRCIIMLLLILVIQTRADAADWTYMVYIGGDNNLSQAGIADVEEMKAATSNSSVNCIVQIECSPNHSFSLPSYMQSGYSTYRLKIADGRVTPISTIGNADMGSPDTLTSFIQWAASSYPAERYALTIWDHGDGWKSRQKEDNGSILMKGAVQDETSGTFMSLEQLGDAVRQSGVYLDLIDFDACLMAMYEVAYEFSGLADYMVFSEEVEPGDGNPYTDILNALYANPSMDGAMLSKNIVKSFVDSYKNTRNSVTKSALALDQIDKLHERINQLSSLLRENISTHVPSYANARSASQYYFSKGNIDLVDLLENLGQLEGEIGTYAAETADFIEKNVVISNSFYSSTYMEGGMISAPNVDNSHGLAIFFPTESILVGNELLDYQSISCNNSGESPWSDFVAEFIRASGGNPDITQQTMSGGFAYAALWMDDWGLFGDADIDIYVIEPDFTIGSCWIGASTSNGYYSPDSAVSGNSYEMYATKENIMPGTYMYLVNYYDNGYWDDYANVFLFYMDPSNGVLFWDYLYDSITGSAMKYMHLGRPAPDYWGDREILRLLNGFYSDWWIPAVTMRAFSPLSFEEKKEILLNIKSIYDQRRGKNNSQNLLNLYEAFKEKEQSGTIE</sequence>
<evidence type="ECO:0000313" key="3">
    <source>
        <dbReference type="Proteomes" id="UP000191931"/>
    </source>
</evidence>
<organism evidence="2 3">
    <name type="scientific">Desulfamplus magnetovallimortis</name>
    <dbReference type="NCBI Taxonomy" id="1246637"/>
    <lineage>
        <taxon>Bacteria</taxon>
        <taxon>Pseudomonadati</taxon>
        <taxon>Thermodesulfobacteriota</taxon>
        <taxon>Desulfobacteria</taxon>
        <taxon>Desulfobacterales</taxon>
        <taxon>Desulfobacteraceae</taxon>
        <taxon>Desulfamplus</taxon>
    </lineage>
</organism>